<evidence type="ECO:0000313" key="5">
    <source>
        <dbReference type="EMBL" id="QHU26704.1"/>
    </source>
</evidence>
<keyword evidence="2" id="KW-0328">Glycosyltransferase</keyword>
<evidence type="ECO:0000259" key="4">
    <source>
        <dbReference type="Pfam" id="PF00852"/>
    </source>
</evidence>
<dbReference type="PANTHER" id="PTHR11929:SF194">
    <property type="entry name" value="ALPHA-(1,3)-FUCOSYLTRANSFERASE 10"/>
    <property type="match status" value="1"/>
</dbReference>
<evidence type="ECO:0000256" key="1">
    <source>
        <dbReference type="ARBA" id="ARBA00008919"/>
    </source>
</evidence>
<sequence>MYRIRIFSNFCESDNCKDVYERLCEAQLMENYGPDKDVYITNGNDFTHVIILNTAMPQIAHIPKQNVIGFAFEPVMFLGLTEQFVRYAQQYIGKYYIGDKYDLPEPFVERFSHMWHNPPLKYVPVKTKRISMMVSEKNKQEGHKYRHDLITKILETDLQIDIYGRGCMYYDFMGDPRVKGKFQEMEPYENYDFHICIENFQTNHYFSEKITNALLCDTTPIYMGCRNIEHYFPDNVIVLSGDLQKDMELLRNISENPSSYKKKINVELIKNRIYLLRNLKELFGY</sequence>
<dbReference type="GO" id="GO:0016020">
    <property type="term" value="C:membrane"/>
    <property type="evidence" value="ECO:0007669"/>
    <property type="project" value="InterPro"/>
</dbReference>
<evidence type="ECO:0000256" key="3">
    <source>
        <dbReference type="ARBA" id="ARBA00022679"/>
    </source>
</evidence>
<dbReference type="SUPFAM" id="SSF53756">
    <property type="entry name" value="UDP-Glycosyltransferase/glycogen phosphorylase"/>
    <property type="match status" value="1"/>
</dbReference>
<accession>A0A6C0LAP8</accession>
<dbReference type="InterPro" id="IPR038577">
    <property type="entry name" value="GT10-like_C_sf"/>
</dbReference>
<feature type="domain" description="Fucosyltransferase C-terminal" evidence="4">
    <location>
        <begin position="124"/>
        <end position="261"/>
    </location>
</feature>
<dbReference type="AlphaFoldDB" id="A0A6C0LAP8"/>
<comment type="similarity">
    <text evidence="1">Belongs to the glycosyltransferase 10 family.</text>
</comment>
<dbReference type="Gene3D" id="3.40.50.11660">
    <property type="entry name" value="Glycosyl transferase family 10, C-terminal domain"/>
    <property type="match status" value="1"/>
</dbReference>
<proteinExistence type="inferred from homology"/>
<evidence type="ECO:0000256" key="2">
    <source>
        <dbReference type="ARBA" id="ARBA00022676"/>
    </source>
</evidence>
<reference evidence="5" key="1">
    <citation type="journal article" date="2020" name="Nature">
        <title>Giant virus diversity and host interactions through global metagenomics.</title>
        <authorList>
            <person name="Schulz F."/>
            <person name="Roux S."/>
            <person name="Paez-Espino D."/>
            <person name="Jungbluth S."/>
            <person name="Walsh D.A."/>
            <person name="Denef V.J."/>
            <person name="McMahon K.D."/>
            <person name="Konstantinidis K.T."/>
            <person name="Eloe-Fadrosh E.A."/>
            <person name="Kyrpides N.C."/>
            <person name="Woyke T."/>
        </authorList>
    </citation>
    <scope>NUCLEOTIDE SEQUENCE</scope>
    <source>
        <strain evidence="5">GVMAG-M-3300027759-42</strain>
    </source>
</reference>
<organism evidence="5">
    <name type="scientific">viral metagenome</name>
    <dbReference type="NCBI Taxonomy" id="1070528"/>
    <lineage>
        <taxon>unclassified sequences</taxon>
        <taxon>metagenomes</taxon>
        <taxon>organismal metagenomes</taxon>
    </lineage>
</organism>
<dbReference type="EMBL" id="MN740444">
    <property type="protein sequence ID" value="QHU26704.1"/>
    <property type="molecule type" value="Genomic_DNA"/>
</dbReference>
<dbReference type="GO" id="GO:0046920">
    <property type="term" value="F:alpha-(1-&gt;3)-fucosyltransferase activity"/>
    <property type="evidence" value="ECO:0007669"/>
    <property type="project" value="TreeGrafter"/>
</dbReference>
<dbReference type="Pfam" id="PF00852">
    <property type="entry name" value="Glyco_transf_10"/>
    <property type="match status" value="1"/>
</dbReference>
<keyword evidence="3" id="KW-0808">Transferase</keyword>
<dbReference type="InterPro" id="IPR055270">
    <property type="entry name" value="Glyco_tran_10_C"/>
</dbReference>
<name>A0A6C0LAP8_9ZZZZ</name>
<dbReference type="PANTHER" id="PTHR11929">
    <property type="entry name" value="ALPHA- 1,3 -FUCOSYLTRANSFERASE"/>
    <property type="match status" value="1"/>
</dbReference>
<dbReference type="InterPro" id="IPR001503">
    <property type="entry name" value="Glyco_trans_10"/>
</dbReference>
<protein>
    <recommendedName>
        <fullName evidence="4">Fucosyltransferase C-terminal domain-containing protein</fullName>
    </recommendedName>
</protein>